<proteinExistence type="predicted"/>
<evidence type="ECO:0000313" key="1">
    <source>
        <dbReference type="EMBL" id="RUR71918.1"/>
    </source>
</evidence>
<dbReference type="RefSeq" id="WP_126025973.1">
    <property type="nucleotide sequence ID" value="NZ_RXFT01000027.1"/>
</dbReference>
<protein>
    <submittedName>
        <fullName evidence="1">Uncharacterized protein</fullName>
    </submittedName>
</protein>
<dbReference type="Proteomes" id="UP000281118">
    <property type="component" value="Unassembled WGS sequence"/>
</dbReference>
<reference evidence="1 2" key="1">
    <citation type="submission" date="2018-12" db="EMBL/GenBank/DDBJ databases">
        <title>The genome sequences of Variovorax guangxiensis DSM 27352.</title>
        <authorList>
            <person name="Gao J."/>
            <person name="Sun J."/>
        </authorList>
    </citation>
    <scope>NUCLEOTIDE SEQUENCE [LARGE SCALE GENOMIC DNA]</scope>
    <source>
        <strain evidence="1 2">DSM 27352</strain>
    </source>
</reference>
<evidence type="ECO:0000313" key="2">
    <source>
        <dbReference type="Proteomes" id="UP000281118"/>
    </source>
</evidence>
<comment type="caution">
    <text evidence="1">The sequence shown here is derived from an EMBL/GenBank/DDBJ whole genome shotgun (WGS) entry which is preliminary data.</text>
</comment>
<dbReference type="EMBL" id="RXFT01000027">
    <property type="protein sequence ID" value="RUR71918.1"/>
    <property type="molecule type" value="Genomic_DNA"/>
</dbReference>
<name>A0A3S0XK67_9BURK</name>
<dbReference type="AlphaFoldDB" id="A0A3S0XK67"/>
<accession>A0A3S0XK67</accession>
<gene>
    <name evidence="1" type="ORF">EJP67_33215</name>
</gene>
<sequence length="102" mass="10779">MSTIANLVDRLRRLQVPSEEQLLRLAHAPGTMAVDVASGLGMIGYAVSLLSPAELAPLGNDDTSKTKEGASRARPVVNTARVTLLKAVQDMVAFHSSLKGKP</sequence>
<organism evidence="1 2">
    <name type="scientific">Variovorax guangxiensis</name>
    <dbReference type="NCBI Taxonomy" id="1775474"/>
    <lineage>
        <taxon>Bacteria</taxon>
        <taxon>Pseudomonadati</taxon>
        <taxon>Pseudomonadota</taxon>
        <taxon>Betaproteobacteria</taxon>
        <taxon>Burkholderiales</taxon>
        <taxon>Comamonadaceae</taxon>
        <taxon>Variovorax</taxon>
    </lineage>
</organism>